<dbReference type="RefSeq" id="WP_011221662.1">
    <property type="nucleotide sequence ID" value="NC_006371.1"/>
</dbReference>
<dbReference type="PROSITE" id="PS51918">
    <property type="entry name" value="RADICAL_SAM"/>
    <property type="match status" value="1"/>
</dbReference>
<evidence type="ECO:0000256" key="5">
    <source>
        <dbReference type="ARBA" id="ARBA00023014"/>
    </source>
</evidence>
<dbReference type="InterPro" id="IPR058240">
    <property type="entry name" value="rSAM_sf"/>
</dbReference>
<dbReference type="KEGG" id="ppr:PBPRB1646"/>
<dbReference type="Gene3D" id="3.80.30.20">
    <property type="entry name" value="tm_1862 like domain"/>
    <property type="match status" value="1"/>
</dbReference>
<dbReference type="InterPro" id="IPR007197">
    <property type="entry name" value="rSAM"/>
</dbReference>
<accession>Q6LGS4</accession>
<sequence>MKNSEYQGVEVGPIRPPSEARSLMLRVTRNCPWNRCKFCSLYKGEKFSMRSVEQIIKDIDAIKKYTDLILNQLNNSNTGFMNLAKSLGLNHNDDIDAFQSAMQWIQGGMDSVFLQDGNSIIFKPSDLQQVLLHLRTQFPTVKRVTTYARSKNLYRMKDDDLKMLAEAGLNRIHIGMESGSDPVLELVNKGVTKQEQIIAGQKVKKAGIELSVYYMPGLGGKALTQENALDTADVFNQINPDFIRIRTLAVPQSVELYEDVQNGSFTKLTDIEAMEELKTFVTALNGIDSSLMSDHILNLLQELEGQLPTDKQKMLDNIERFLSMNAQEQMTYRVGRRTGIYQKLEDVYDIELMPHVDYQIRANGVTQANLNQFTDSMMERFI</sequence>
<keyword evidence="8" id="KW-1185">Reference proteome</keyword>
<keyword evidence="4" id="KW-0408">Iron</keyword>
<dbReference type="STRING" id="298386.PBPRB1646"/>
<dbReference type="SMART" id="SM00729">
    <property type="entry name" value="Elp3"/>
    <property type="match status" value="1"/>
</dbReference>
<keyword evidence="5" id="KW-0411">Iron-sulfur</keyword>
<dbReference type="SFLD" id="SFLDG01095">
    <property type="entry name" value="Uncharacterised_Radical_SAM_Su"/>
    <property type="match status" value="1"/>
</dbReference>
<evidence type="ECO:0000256" key="4">
    <source>
        <dbReference type="ARBA" id="ARBA00023004"/>
    </source>
</evidence>
<evidence type="ECO:0000313" key="7">
    <source>
        <dbReference type="EMBL" id="CAG23506.1"/>
    </source>
</evidence>
<proteinExistence type="predicted"/>
<dbReference type="Proteomes" id="UP000000593">
    <property type="component" value="Chromosome 2"/>
</dbReference>
<protein>
    <submittedName>
        <fullName evidence="7">Hypothetical oxygen-independent coproporphyrinogen III oxidase, Fe-S oxidoreductase</fullName>
    </submittedName>
</protein>
<dbReference type="InterPro" id="IPR023404">
    <property type="entry name" value="rSAM_horseshoe"/>
</dbReference>
<dbReference type="AlphaFoldDB" id="Q6LGS4"/>
<feature type="domain" description="Radical SAM core" evidence="6">
    <location>
        <begin position="15"/>
        <end position="288"/>
    </location>
</feature>
<dbReference type="GO" id="GO:0003824">
    <property type="term" value="F:catalytic activity"/>
    <property type="evidence" value="ECO:0007669"/>
    <property type="project" value="InterPro"/>
</dbReference>
<keyword evidence="3" id="KW-0479">Metal-binding</keyword>
<dbReference type="HOGENOM" id="CLU_044464_1_1_6"/>
<dbReference type="SUPFAM" id="SSF102114">
    <property type="entry name" value="Radical SAM enzymes"/>
    <property type="match status" value="2"/>
</dbReference>
<reference evidence="8" key="1">
    <citation type="journal article" date="2005" name="Science">
        <title>Life at depth: Photobacterium profundum genome sequence and expression analysis.</title>
        <authorList>
            <person name="Vezzi A."/>
            <person name="Campanaro S."/>
            <person name="D'Angelo M."/>
            <person name="Simonato F."/>
            <person name="Vitulo N."/>
            <person name="Lauro F.M."/>
            <person name="Cestaro A."/>
            <person name="Malacrida G."/>
            <person name="Simionati B."/>
            <person name="Cannata N."/>
            <person name="Romualdi C."/>
            <person name="Bartlett D.H."/>
            <person name="Valle G."/>
        </authorList>
    </citation>
    <scope>NUCLEOTIDE SEQUENCE [LARGE SCALE GENOMIC DNA]</scope>
    <source>
        <strain evidence="8">ATCC BAA-1253 / SS9</strain>
    </source>
</reference>
<evidence type="ECO:0000259" key="6">
    <source>
        <dbReference type="PROSITE" id="PS51918"/>
    </source>
</evidence>
<dbReference type="SFLD" id="SFLDS00029">
    <property type="entry name" value="Radical_SAM"/>
    <property type="match status" value="1"/>
</dbReference>
<dbReference type="EMBL" id="CR378680">
    <property type="protein sequence ID" value="CAG23506.1"/>
    <property type="molecule type" value="Genomic_DNA"/>
</dbReference>
<dbReference type="InterPro" id="IPR051198">
    <property type="entry name" value="BchE-like"/>
</dbReference>
<dbReference type="PANTHER" id="PTHR43409">
    <property type="entry name" value="ANAEROBIC MAGNESIUM-PROTOPORPHYRIN IX MONOMETHYL ESTER CYCLASE-RELATED"/>
    <property type="match status" value="1"/>
</dbReference>
<organism evidence="7 8">
    <name type="scientific">Photobacterium profundum (strain SS9)</name>
    <dbReference type="NCBI Taxonomy" id="298386"/>
    <lineage>
        <taxon>Bacteria</taxon>
        <taxon>Pseudomonadati</taxon>
        <taxon>Pseudomonadota</taxon>
        <taxon>Gammaproteobacteria</taxon>
        <taxon>Vibrionales</taxon>
        <taxon>Vibrionaceae</taxon>
        <taxon>Photobacterium</taxon>
    </lineage>
</organism>
<keyword evidence="2" id="KW-0949">S-adenosyl-L-methionine</keyword>
<dbReference type="GO" id="GO:0046872">
    <property type="term" value="F:metal ion binding"/>
    <property type="evidence" value="ECO:0007669"/>
    <property type="project" value="UniProtKB-KW"/>
</dbReference>
<evidence type="ECO:0000256" key="3">
    <source>
        <dbReference type="ARBA" id="ARBA00022723"/>
    </source>
</evidence>
<dbReference type="CDD" id="cd01335">
    <property type="entry name" value="Radical_SAM"/>
    <property type="match status" value="1"/>
</dbReference>
<comment type="cofactor">
    <cofactor evidence="1">
        <name>[4Fe-4S] cluster</name>
        <dbReference type="ChEBI" id="CHEBI:49883"/>
    </cofactor>
</comment>
<dbReference type="Pfam" id="PF04055">
    <property type="entry name" value="Radical_SAM"/>
    <property type="match status" value="1"/>
</dbReference>
<evidence type="ECO:0000256" key="1">
    <source>
        <dbReference type="ARBA" id="ARBA00001966"/>
    </source>
</evidence>
<dbReference type="eggNOG" id="COG1032">
    <property type="taxonomic scope" value="Bacteria"/>
</dbReference>
<dbReference type="PANTHER" id="PTHR43409:SF4">
    <property type="entry name" value="RADICAL SAM SUPERFAMILY PROTEIN"/>
    <property type="match status" value="1"/>
</dbReference>
<evidence type="ECO:0000256" key="2">
    <source>
        <dbReference type="ARBA" id="ARBA00022691"/>
    </source>
</evidence>
<evidence type="ECO:0000313" key="8">
    <source>
        <dbReference type="Proteomes" id="UP000000593"/>
    </source>
</evidence>
<dbReference type="GO" id="GO:0051536">
    <property type="term" value="F:iron-sulfur cluster binding"/>
    <property type="evidence" value="ECO:0007669"/>
    <property type="project" value="UniProtKB-KW"/>
</dbReference>
<dbReference type="InterPro" id="IPR006638">
    <property type="entry name" value="Elp3/MiaA/NifB-like_rSAM"/>
</dbReference>
<name>Q6LGS4_PHOPR</name>
<gene>
    <name evidence="7" type="ordered locus">PBPRB1646</name>
</gene>